<feature type="region of interest" description="Disordered" evidence="1">
    <location>
        <begin position="428"/>
        <end position="470"/>
    </location>
</feature>
<gene>
    <name evidence="2" type="ORF">E8E13_007440</name>
</gene>
<dbReference type="PANTHER" id="PTHR23225:SF2">
    <property type="entry name" value="AT09679P-RELATED"/>
    <property type="match status" value="1"/>
</dbReference>
<evidence type="ECO:0008006" key="4">
    <source>
        <dbReference type="Google" id="ProtNLM"/>
    </source>
</evidence>
<feature type="region of interest" description="Disordered" evidence="1">
    <location>
        <begin position="149"/>
        <end position="239"/>
    </location>
</feature>
<feature type="compositionally biased region" description="Basic and acidic residues" evidence="1">
    <location>
        <begin position="457"/>
        <end position="470"/>
    </location>
</feature>
<evidence type="ECO:0000313" key="3">
    <source>
        <dbReference type="Proteomes" id="UP000801428"/>
    </source>
</evidence>
<feature type="region of interest" description="Disordered" evidence="1">
    <location>
        <begin position="96"/>
        <end position="129"/>
    </location>
</feature>
<dbReference type="EMBL" id="SWKU01000020">
    <property type="protein sequence ID" value="KAF2998301.1"/>
    <property type="molecule type" value="Genomic_DNA"/>
</dbReference>
<reference evidence="2" key="1">
    <citation type="submission" date="2019-04" db="EMBL/GenBank/DDBJ databases">
        <title>Sequencing of skin fungus with MAO and IRED activity.</title>
        <authorList>
            <person name="Marsaioli A.J."/>
            <person name="Bonatto J.M.C."/>
            <person name="Reis Junior O."/>
        </authorList>
    </citation>
    <scope>NUCLEOTIDE SEQUENCE</scope>
    <source>
        <strain evidence="2">30M1</strain>
    </source>
</reference>
<dbReference type="GO" id="GO:0003700">
    <property type="term" value="F:DNA-binding transcription factor activity"/>
    <property type="evidence" value="ECO:0007669"/>
    <property type="project" value="InterPro"/>
</dbReference>
<evidence type="ECO:0000313" key="2">
    <source>
        <dbReference type="EMBL" id="KAF2998301.1"/>
    </source>
</evidence>
<sequence length="470" mass="52545">MLHLWIEGHGADSGKLDLLLLQSAEVRQATLEVLIPLCQILLIGLEKLVLSKTDDTAMKLHYSNTKGLISETKVSNADIFDGIGDESESEIEAGIENNLEDQSDGDTEEKGNSARTKAETQPTPVEETAITRRVKTYTYCLVALGRALDCPAPDSRDPDPVASCPEKQREALASSDAEDSDLVNDLEDHSVSASFRKRRGHNNSSALRGKSKSRHDSAVASARTSTKTSGRRRQHDHERILEGRTEKTIGRHGFPCPLAAYNCGSNFASKNEWKRHVSTQHIKLGFWRCDLCPPTTDPNEPSVLYYNDFNRKDLFTQHLRRMHAAHGTGARHLKEFPVNDDNMSEHQARCFQHIRKAPQQSICPMEGCDCTFEGPRSWEERMDHVGRHLEKSPNKETQDVSQWSTDTALEAYLLEEGIIVREKDNWKIGDGEPLRNKPTIEIGDGKSPGAEGTTNIDNERPEPPKENANH</sequence>
<keyword evidence="3" id="KW-1185">Reference proteome</keyword>
<dbReference type="Proteomes" id="UP000801428">
    <property type="component" value="Unassembled WGS sequence"/>
</dbReference>
<evidence type="ECO:0000256" key="1">
    <source>
        <dbReference type="SAM" id="MobiDB-lite"/>
    </source>
</evidence>
<feature type="compositionally biased region" description="Acidic residues" evidence="1">
    <location>
        <begin position="176"/>
        <end position="185"/>
    </location>
</feature>
<dbReference type="InterPro" id="IPR039970">
    <property type="entry name" value="TF_Grauzone"/>
</dbReference>
<feature type="compositionally biased region" description="Acidic residues" evidence="1">
    <location>
        <begin position="96"/>
        <end position="107"/>
    </location>
</feature>
<dbReference type="Gene3D" id="3.30.160.60">
    <property type="entry name" value="Classic Zinc Finger"/>
    <property type="match status" value="1"/>
</dbReference>
<dbReference type="AlphaFoldDB" id="A0A9P4T9Q4"/>
<comment type="caution">
    <text evidence="2">The sequence shown here is derived from an EMBL/GenBank/DDBJ whole genome shotgun (WGS) entry which is preliminary data.</text>
</comment>
<feature type="compositionally biased region" description="Basic and acidic residues" evidence="1">
    <location>
        <begin position="108"/>
        <end position="118"/>
    </location>
</feature>
<organism evidence="2 3">
    <name type="scientific">Curvularia kusanoi</name>
    <name type="common">Cochliobolus kusanoi</name>
    <dbReference type="NCBI Taxonomy" id="90978"/>
    <lineage>
        <taxon>Eukaryota</taxon>
        <taxon>Fungi</taxon>
        <taxon>Dikarya</taxon>
        <taxon>Ascomycota</taxon>
        <taxon>Pezizomycotina</taxon>
        <taxon>Dothideomycetes</taxon>
        <taxon>Pleosporomycetidae</taxon>
        <taxon>Pleosporales</taxon>
        <taxon>Pleosporineae</taxon>
        <taxon>Pleosporaceae</taxon>
        <taxon>Curvularia</taxon>
    </lineage>
</organism>
<proteinExistence type="predicted"/>
<dbReference type="PANTHER" id="PTHR23225">
    <property type="entry name" value="ZINC FINGER PROTEIN"/>
    <property type="match status" value="1"/>
</dbReference>
<dbReference type="OrthoDB" id="5388486at2759"/>
<accession>A0A9P4T9Q4</accession>
<protein>
    <recommendedName>
        <fullName evidence="4">C2H2-type domain-containing protein</fullName>
    </recommendedName>
</protein>
<name>A0A9P4T9Q4_CURKU</name>